<evidence type="ECO:0000313" key="3">
    <source>
        <dbReference type="EMBL" id="JAG92514.1"/>
    </source>
</evidence>
<dbReference type="SUPFAM" id="SSF55486">
    <property type="entry name" value="Metalloproteases ('zincins'), catalytic domain"/>
    <property type="match status" value="1"/>
</dbReference>
<feature type="signal peptide" evidence="1">
    <location>
        <begin position="1"/>
        <end position="22"/>
    </location>
</feature>
<reference evidence="3" key="1">
    <citation type="journal article" date="2015" name="PLoS ONE">
        <title>An Insight into the Sialome of the Lone Star Tick, Amblyomma americanum, with a Glimpse on Its Time Dependent Gene Expression.</title>
        <authorList>
            <person name="Karim S."/>
            <person name="Ribeiro J.M."/>
        </authorList>
    </citation>
    <scope>NUCLEOTIDE SEQUENCE</scope>
    <source>
        <tissue evidence="3">Salivary gland</tissue>
    </source>
</reference>
<proteinExistence type="evidence at transcript level"/>
<organism evidence="3">
    <name type="scientific">Amblyomma americanum</name>
    <name type="common">Lone star tick</name>
    <dbReference type="NCBI Taxonomy" id="6943"/>
    <lineage>
        <taxon>Eukaryota</taxon>
        <taxon>Metazoa</taxon>
        <taxon>Ecdysozoa</taxon>
        <taxon>Arthropoda</taxon>
        <taxon>Chelicerata</taxon>
        <taxon>Arachnida</taxon>
        <taxon>Acari</taxon>
        <taxon>Parasitiformes</taxon>
        <taxon>Ixodida</taxon>
        <taxon>Ixodoidea</taxon>
        <taxon>Ixodidae</taxon>
        <taxon>Amblyomminae</taxon>
        <taxon>Amblyomma</taxon>
    </lineage>
</organism>
<feature type="non-terminal residue" evidence="3">
    <location>
        <position position="208"/>
    </location>
</feature>
<feature type="domain" description="Peptidase M13 N-terminal" evidence="2">
    <location>
        <begin position="44"/>
        <end position="187"/>
    </location>
</feature>
<dbReference type="Gene3D" id="1.10.1380.10">
    <property type="entry name" value="Neutral endopeptidase , domain2"/>
    <property type="match status" value="1"/>
</dbReference>
<dbReference type="InterPro" id="IPR042089">
    <property type="entry name" value="Peptidase_M13_dom_2"/>
</dbReference>
<name>A0A0C9S5A0_AMBAM</name>
<dbReference type="GO" id="GO:0006508">
    <property type="term" value="P:proteolysis"/>
    <property type="evidence" value="ECO:0007669"/>
    <property type="project" value="InterPro"/>
</dbReference>
<sequence>MHLLIFNSAAVVFMSFVGAVSGAEGADVAISEIHHADGNQHVKPCQNFYQHVCRNRAKEIPGTTPRSLKKQLYQTLRGILEKNNLGGDESENMESDTAGHRAEIGKMAHTLYTACVKDPQRSKEDVKKELLKMLKLLGINNWPLTKKSHIPVETYATILQRTGLRPLAKIAPVPDKHEQHYIIAVTGPFSRFGAYPERMMEIKKRQKE</sequence>
<protein>
    <submittedName>
        <fullName evidence="3">Putative m13 family peptidase</fullName>
    </submittedName>
</protein>
<dbReference type="InterPro" id="IPR008753">
    <property type="entry name" value="Peptidase_M13_N"/>
</dbReference>
<dbReference type="AlphaFoldDB" id="A0A0C9S5A0"/>
<dbReference type="Gene3D" id="3.40.390.10">
    <property type="entry name" value="Collagenase (Catalytic Domain)"/>
    <property type="match status" value="1"/>
</dbReference>
<accession>A0A0C9S5A0</accession>
<evidence type="ECO:0000259" key="2">
    <source>
        <dbReference type="Pfam" id="PF05649"/>
    </source>
</evidence>
<dbReference type="GO" id="GO:0008237">
    <property type="term" value="F:metallopeptidase activity"/>
    <property type="evidence" value="ECO:0007669"/>
    <property type="project" value="InterPro"/>
</dbReference>
<evidence type="ECO:0000256" key="1">
    <source>
        <dbReference type="SAM" id="SignalP"/>
    </source>
</evidence>
<dbReference type="InterPro" id="IPR024079">
    <property type="entry name" value="MetalloPept_cat_dom_sf"/>
</dbReference>
<dbReference type="Pfam" id="PF05649">
    <property type="entry name" value="Peptidase_M13_N"/>
    <property type="match status" value="1"/>
</dbReference>
<feature type="chain" id="PRO_5002212817" evidence="1">
    <location>
        <begin position="23"/>
        <end position="208"/>
    </location>
</feature>
<keyword evidence="1" id="KW-0732">Signal</keyword>
<dbReference type="EMBL" id="GBZX01000226">
    <property type="protein sequence ID" value="JAG92514.1"/>
    <property type="molecule type" value="mRNA"/>
</dbReference>